<dbReference type="InterPro" id="IPR052438">
    <property type="entry name" value="Chromatin_remod/trans_coact"/>
</dbReference>
<protein>
    <submittedName>
        <fullName evidence="3">5443_t:CDS:1</fullName>
    </submittedName>
</protein>
<comment type="caution">
    <text evidence="3">The sequence shown here is derived from an EMBL/GenBank/DDBJ whole genome shotgun (WGS) entry which is preliminary data.</text>
</comment>
<dbReference type="Proteomes" id="UP000789706">
    <property type="component" value="Unassembled WGS sequence"/>
</dbReference>
<evidence type="ECO:0000313" key="4">
    <source>
        <dbReference type="Proteomes" id="UP000789706"/>
    </source>
</evidence>
<feature type="domain" description="GLTSCR protein conserved" evidence="2">
    <location>
        <begin position="235"/>
        <end position="332"/>
    </location>
</feature>
<dbReference type="EMBL" id="CAJVPK010000517">
    <property type="protein sequence ID" value="CAG8520904.1"/>
    <property type="molecule type" value="Genomic_DNA"/>
</dbReference>
<name>A0A9N9A5Z9_9GLOM</name>
<sequence length="343" mass="39512">MAKVMSYQDEEYEASNANAPSNSRGHEPRGSIQQNQDEQITTLNLAGLSVLMYKKKGEIIYRLADNMSVNSLSNEQREKLLREIKALHDSSSKGPTKMINDLSLRSTRRYNKTGRYSKKRSVMDEEESTYNQSYTQSYYTQPIPMNPTGTYYPSVTNVTNINMTNVTNSTNAATLASRLTMPSYYSGMHSINSTIPQGVKRSYSVTDKERTERTMEEYQHHADVVQRFDAAIKADQMSVIQPDYKTPFRSYQDAVARLLPYHIFDYPDEDMKNNDQTTELDSTKIALKFYKKRKVVFDKYNEIIKREAEKPCSIALTNLCERLVNEDYRTSNNVLKEEGRCII</sequence>
<dbReference type="InterPro" id="IPR015671">
    <property type="entry name" value="GSCR1_dom"/>
</dbReference>
<dbReference type="PANTHER" id="PTHR15572:SF0">
    <property type="entry name" value="GLUTAMINE-RICH PROTEIN-RELATED"/>
    <property type="match status" value="1"/>
</dbReference>
<proteinExistence type="predicted"/>
<accession>A0A9N9A5Z9</accession>
<dbReference type="GO" id="GO:0045893">
    <property type="term" value="P:positive regulation of DNA-templated transcription"/>
    <property type="evidence" value="ECO:0007669"/>
    <property type="project" value="TreeGrafter"/>
</dbReference>
<dbReference type="Pfam" id="PF15249">
    <property type="entry name" value="GLTSCR1"/>
    <property type="match status" value="1"/>
</dbReference>
<reference evidence="3" key="1">
    <citation type="submission" date="2021-06" db="EMBL/GenBank/DDBJ databases">
        <authorList>
            <person name="Kallberg Y."/>
            <person name="Tangrot J."/>
            <person name="Rosling A."/>
        </authorList>
    </citation>
    <scope>NUCLEOTIDE SEQUENCE</scope>
    <source>
        <strain evidence="3">AZ414A</strain>
    </source>
</reference>
<keyword evidence="4" id="KW-1185">Reference proteome</keyword>
<evidence type="ECO:0000256" key="1">
    <source>
        <dbReference type="SAM" id="MobiDB-lite"/>
    </source>
</evidence>
<evidence type="ECO:0000259" key="2">
    <source>
        <dbReference type="Pfam" id="PF15249"/>
    </source>
</evidence>
<organism evidence="3 4">
    <name type="scientific">Diversispora eburnea</name>
    <dbReference type="NCBI Taxonomy" id="1213867"/>
    <lineage>
        <taxon>Eukaryota</taxon>
        <taxon>Fungi</taxon>
        <taxon>Fungi incertae sedis</taxon>
        <taxon>Mucoromycota</taxon>
        <taxon>Glomeromycotina</taxon>
        <taxon>Glomeromycetes</taxon>
        <taxon>Diversisporales</taxon>
        <taxon>Diversisporaceae</taxon>
        <taxon>Diversispora</taxon>
    </lineage>
</organism>
<dbReference type="PANTHER" id="PTHR15572">
    <property type="entry name" value="GLIOMA TUMOR SUPPRESSOR CANDIDATE REGION GENE 1"/>
    <property type="match status" value="1"/>
</dbReference>
<feature type="region of interest" description="Disordered" evidence="1">
    <location>
        <begin position="1"/>
        <end position="36"/>
    </location>
</feature>
<dbReference type="AlphaFoldDB" id="A0A9N9A5Z9"/>
<dbReference type="GO" id="GO:0016514">
    <property type="term" value="C:SWI/SNF complex"/>
    <property type="evidence" value="ECO:0007669"/>
    <property type="project" value="TreeGrafter"/>
</dbReference>
<gene>
    <name evidence="3" type="ORF">DEBURN_LOCUS5656</name>
</gene>
<evidence type="ECO:0000313" key="3">
    <source>
        <dbReference type="EMBL" id="CAG8520904.1"/>
    </source>
</evidence>
<dbReference type="OrthoDB" id="2556847at2759"/>